<keyword evidence="11" id="KW-0460">Magnesium</keyword>
<evidence type="ECO:0000256" key="5">
    <source>
        <dbReference type="ARBA" id="ARBA00004922"/>
    </source>
</evidence>
<dbReference type="SUPFAM" id="SSF53448">
    <property type="entry name" value="Nucleotide-diphospho-sugar transferases"/>
    <property type="match status" value="1"/>
</dbReference>
<keyword evidence="12 17" id="KW-1133">Transmembrane helix</keyword>
<evidence type="ECO:0000256" key="17">
    <source>
        <dbReference type="SAM" id="Phobius"/>
    </source>
</evidence>
<comment type="similarity">
    <text evidence="6 16">Belongs to the glycosyltransferase 2 family.</text>
</comment>
<dbReference type="CDD" id="cd06442">
    <property type="entry name" value="DPM1_like"/>
    <property type="match status" value="1"/>
</dbReference>
<dbReference type="GO" id="GO:0046872">
    <property type="term" value="F:metal ion binding"/>
    <property type="evidence" value="ECO:0007669"/>
    <property type="project" value="UniProtKB-KW"/>
</dbReference>
<dbReference type="InterPro" id="IPR039528">
    <property type="entry name" value="DPM1-like"/>
</dbReference>
<dbReference type="AlphaFoldDB" id="A0A7S4HR61"/>
<dbReference type="GO" id="GO:0006488">
    <property type="term" value="P:dolichol-linked oligosaccharide biosynthetic process"/>
    <property type="evidence" value="ECO:0007669"/>
    <property type="project" value="TreeGrafter"/>
</dbReference>
<dbReference type="EC" id="2.4.1.83" evidence="16"/>
<keyword evidence="16" id="KW-0256">Endoplasmic reticulum</keyword>
<dbReference type="GO" id="GO:0016020">
    <property type="term" value="C:membrane"/>
    <property type="evidence" value="ECO:0007669"/>
    <property type="project" value="UniProtKB-ARBA"/>
</dbReference>
<evidence type="ECO:0000256" key="13">
    <source>
        <dbReference type="ARBA" id="ARBA00023136"/>
    </source>
</evidence>
<comment type="cofactor">
    <cofactor evidence="2">
        <name>Mn(2+)</name>
        <dbReference type="ChEBI" id="CHEBI:29035"/>
    </cofactor>
</comment>
<keyword evidence="13 17" id="KW-0472">Membrane</keyword>
<evidence type="ECO:0000256" key="14">
    <source>
        <dbReference type="ARBA" id="ARBA00023211"/>
    </source>
</evidence>
<evidence type="ECO:0000256" key="4">
    <source>
        <dbReference type="ARBA" id="ARBA00004308"/>
    </source>
</evidence>
<evidence type="ECO:0000256" key="1">
    <source>
        <dbReference type="ARBA" id="ARBA00001913"/>
    </source>
</evidence>
<accession>A0A7S4HR61</accession>
<feature type="domain" description="Glycosyltransferase 2-like" evidence="18">
    <location>
        <begin position="5"/>
        <end position="169"/>
    </location>
</feature>
<sequence length="255" mass="29238">MAAISLVIPTFREAPNIRPLSIRIDEVLKRENIEYEIVFVDDNSNDGTTDIVDELREKNNIPVRVLVRTKERGLSSAVVHGFKNAKYDVFVVMDADLQHDPEYIPKIAGPILDKSADFVLGSRNVTGGKVEDWPLHRRIISWGATSMARPLTSSGDPMSGFFSIHKKTFEQAKGLNPMGYKIGLELVVRCRCKKVQEVGIVFRDREHGESKLTMKQNLLYLRQLMGLYWFKYPLVFVLLFLFMLAFVYFFSKLLF</sequence>
<dbReference type="UniPathway" id="UPA00378"/>
<comment type="subunit">
    <text evidence="16">Component of the dolichol-phosphate mannose (DPM) synthase complex.</text>
</comment>
<evidence type="ECO:0000256" key="10">
    <source>
        <dbReference type="ARBA" id="ARBA00022723"/>
    </source>
</evidence>
<comment type="pathway">
    <text evidence="5 16">Protein modification; protein glycosylation.</text>
</comment>
<evidence type="ECO:0000256" key="9">
    <source>
        <dbReference type="ARBA" id="ARBA00022692"/>
    </source>
</evidence>
<evidence type="ECO:0000256" key="15">
    <source>
        <dbReference type="ARBA" id="ARBA00053724"/>
    </source>
</evidence>
<dbReference type="Gene3D" id="3.90.550.10">
    <property type="entry name" value="Spore Coat Polysaccharide Biosynthesis Protein SpsA, Chain A"/>
    <property type="match status" value="1"/>
</dbReference>
<evidence type="ECO:0000256" key="12">
    <source>
        <dbReference type="ARBA" id="ARBA00022989"/>
    </source>
</evidence>
<comment type="cofactor">
    <cofactor evidence="3">
        <name>Mg(2+)</name>
        <dbReference type="ChEBI" id="CHEBI:18420"/>
    </cofactor>
</comment>
<dbReference type="GO" id="GO:0005783">
    <property type="term" value="C:endoplasmic reticulum"/>
    <property type="evidence" value="ECO:0007669"/>
    <property type="project" value="UniProtKB-SubCell"/>
</dbReference>
<comment type="cofactor">
    <cofactor evidence="1">
        <name>Ca(2+)</name>
        <dbReference type="ChEBI" id="CHEBI:29108"/>
    </cofactor>
</comment>
<evidence type="ECO:0000256" key="11">
    <source>
        <dbReference type="ARBA" id="ARBA00022842"/>
    </source>
</evidence>
<evidence type="ECO:0000256" key="8">
    <source>
        <dbReference type="ARBA" id="ARBA00022679"/>
    </source>
</evidence>
<dbReference type="InterPro" id="IPR001173">
    <property type="entry name" value="Glyco_trans_2-like"/>
</dbReference>
<dbReference type="PANTHER" id="PTHR43398:SF1">
    <property type="entry name" value="DOLICHOL-PHOSPHATE MANNOSYLTRANSFERASE SUBUNIT 1"/>
    <property type="match status" value="1"/>
</dbReference>
<gene>
    <name evidence="19" type="ORF">VSP0166_LOCUS3645</name>
</gene>
<protein>
    <recommendedName>
        <fullName evidence="16">Dolichol-phosphate mannosyltransferase subunit 1</fullName>
        <ecNumber evidence="16">2.4.1.83</ecNumber>
    </recommendedName>
</protein>
<dbReference type="InterPro" id="IPR029044">
    <property type="entry name" value="Nucleotide-diphossugar_trans"/>
</dbReference>
<name>A0A7S4HR61_9EUKA</name>
<dbReference type="PANTHER" id="PTHR43398">
    <property type="entry name" value="DOLICHOL-PHOSPHATE MANNOSYLTRANSFERASE SUBUNIT 1"/>
    <property type="match status" value="1"/>
</dbReference>
<reference evidence="19" key="1">
    <citation type="submission" date="2021-01" db="EMBL/GenBank/DDBJ databases">
        <authorList>
            <person name="Corre E."/>
            <person name="Pelletier E."/>
            <person name="Niang G."/>
            <person name="Scheremetjew M."/>
            <person name="Finn R."/>
            <person name="Kale V."/>
            <person name="Holt S."/>
            <person name="Cochrane G."/>
            <person name="Meng A."/>
            <person name="Brown T."/>
            <person name="Cohen L."/>
        </authorList>
    </citation>
    <scope>NUCLEOTIDE SEQUENCE</scope>
    <source>
        <strain evidence="19">DIVA3 518/3/11/1/6</strain>
    </source>
</reference>
<dbReference type="GO" id="GO:0035269">
    <property type="term" value="P:protein O-linked glycosylation via mannose"/>
    <property type="evidence" value="ECO:0007669"/>
    <property type="project" value="TreeGrafter"/>
</dbReference>
<evidence type="ECO:0000313" key="19">
    <source>
        <dbReference type="EMBL" id="CAE2206874.1"/>
    </source>
</evidence>
<keyword evidence="10" id="KW-0479">Metal-binding</keyword>
<proteinExistence type="inferred from homology"/>
<dbReference type="GO" id="GO:0004582">
    <property type="term" value="F:dolichyl-phosphate beta-D-mannosyltransferase activity"/>
    <property type="evidence" value="ECO:0007669"/>
    <property type="project" value="UniProtKB-UniRule"/>
</dbReference>
<keyword evidence="9 17" id="KW-0812">Transmembrane</keyword>
<evidence type="ECO:0000256" key="2">
    <source>
        <dbReference type="ARBA" id="ARBA00001936"/>
    </source>
</evidence>
<comment type="function">
    <text evidence="15 16">Transfers mannose from GDP-mannose to dolichol monophosphate to form dolichol phosphate mannose (Dol-P-Man) which is the mannosyl donor in pathways leading to N-glycosylation, glycosyl phosphatidylinositol membrane anchoring, and O-mannosylation of proteins.</text>
</comment>
<evidence type="ECO:0000256" key="7">
    <source>
        <dbReference type="ARBA" id="ARBA00022676"/>
    </source>
</evidence>
<comment type="catalytic activity">
    <reaction evidence="16">
        <text>a di-trans,poly-cis-dolichyl phosphate + GDP-alpha-D-mannose = a di-trans,poly-cis-dolichyl beta-D-mannosyl phosphate + GDP</text>
        <dbReference type="Rhea" id="RHEA:21184"/>
        <dbReference type="Rhea" id="RHEA-COMP:19498"/>
        <dbReference type="Rhea" id="RHEA-COMP:19501"/>
        <dbReference type="ChEBI" id="CHEBI:57527"/>
        <dbReference type="ChEBI" id="CHEBI:57683"/>
        <dbReference type="ChEBI" id="CHEBI:58189"/>
        <dbReference type="ChEBI" id="CHEBI:58211"/>
    </reaction>
</comment>
<dbReference type="Pfam" id="PF00535">
    <property type="entry name" value="Glycos_transf_2"/>
    <property type="match status" value="1"/>
</dbReference>
<dbReference type="GO" id="GO:0006506">
    <property type="term" value="P:GPI anchor biosynthetic process"/>
    <property type="evidence" value="ECO:0007669"/>
    <property type="project" value="TreeGrafter"/>
</dbReference>
<keyword evidence="8 16" id="KW-0808">Transferase</keyword>
<keyword evidence="14" id="KW-0464">Manganese</keyword>
<keyword evidence="7 16" id="KW-0328">Glycosyltransferase</keyword>
<dbReference type="EMBL" id="HBKP01005092">
    <property type="protein sequence ID" value="CAE2206874.1"/>
    <property type="molecule type" value="Transcribed_RNA"/>
</dbReference>
<dbReference type="FunFam" id="3.90.550.10:FF:000119">
    <property type="entry name" value="Dolichol-phosphate mannosyltransferase subunit 1"/>
    <property type="match status" value="1"/>
</dbReference>
<evidence type="ECO:0000256" key="3">
    <source>
        <dbReference type="ARBA" id="ARBA00001946"/>
    </source>
</evidence>
<feature type="transmembrane region" description="Helical" evidence="17">
    <location>
        <begin position="229"/>
        <end position="250"/>
    </location>
</feature>
<evidence type="ECO:0000259" key="18">
    <source>
        <dbReference type="Pfam" id="PF00535"/>
    </source>
</evidence>
<comment type="subcellular location">
    <subcellularLocation>
        <location evidence="4">Endomembrane system</location>
    </subcellularLocation>
    <subcellularLocation>
        <location evidence="16">Endoplasmic reticulum</location>
    </subcellularLocation>
</comment>
<organism evidence="19">
    <name type="scientific">Vannella robusta</name>
    <dbReference type="NCBI Taxonomy" id="1487602"/>
    <lineage>
        <taxon>Eukaryota</taxon>
        <taxon>Amoebozoa</taxon>
        <taxon>Discosea</taxon>
        <taxon>Flabellinia</taxon>
        <taxon>Vannellidae</taxon>
        <taxon>Vannella</taxon>
    </lineage>
</organism>
<evidence type="ECO:0000256" key="6">
    <source>
        <dbReference type="ARBA" id="ARBA00006739"/>
    </source>
</evidence>
<evidence type="ECO:0000256" key="16">
    <source>
        <dbReference type="RuleBase" id="RU365083"/>
    </source>
</evidence>